<dbReference type="Proteomes" id="UP000245474">
    <property type="component" value="Unassembled WGS sequence"/>
</dbReference>
<comment type="caution">
    <text evidence="1">The sequence shown here is derived from an EMBL/GenBank/DDBJ whole genome shotgun (WGS) entry which is preliminary data.</text>
</comment>
<name>A0A2U2N3H3_9GAMM</name>
<reference evidence="1 2" key="1">
    <citation type="submission" date="2018-05" db="EMBL/GenBank/DDBJ databases">
        <title>Spiribacter halobius sp. nov., a moderately halophilic bacterium isolated from marine solar saltern.</title>
        <authorList>
            <person name="Zheng W.-S."/>
            <person name="Lu D.-C."/>
            <person name="Du Z.-J."/>
        </authorList>
    </citation>
    <scope>NUCLEOTIDE SEQUENCE [LARGE SCALE GENOMIC DNA]</scope>
    <source>
        <strain evidence="1 2">E85</strain>
    </source>
</reference>
<gene>
    <name evidence="1" type="ORF">DEM34_07610</name>
</gene>
<evidence type="ECO:0000313" key="1">
    <source>
        <dbReference type="EMBL" id="PWG63736.1"/>
    </source>
</evidence>
<proteinExistence type="predicted"/>
<dbReference type="EMBL" id="QFFI01000009">
    <property type="protein sequence ID" value="PWG63736.1"/>
    <property type="molecule type" value="Genomic_DNA"/>
</dbReference>
<protein>
    <submittedName>
        <fullName evidence="1">Uncharacterized protein</fullName>
    </submittedName>
</protein>
<evidence type="ECO:0000313" key="2">
    <source>
        <dbReference type="Proteomes" id="UP000245474"/>
    </source>
</evidence>
<sequence length="65" mass="7804">MRAEDTRDWPGARRAPEPARELISRAWRAQDDEEMAWAELEDRVNAARLLQDETQPRQPWWRGCR</sequence>
<organism evidence="1 2">
    <name type="scientific">Sediminicurvatus halobius</name>
    <dbReference type="NCBI Taxonomy" id="2182432"/>
    <lineage>
        <taxon>Bacteria</taxon>
        <taxon>Pseudomonadati</taxon>
        <taxon>Pseudomonadota</taxon>
        <taxon>Gammaproteobacteria</taxon>
        <taxon>Chromatiales</taxon>
        <taxon>Ectothiorhodospiraceae</taxon>
        <taxon>Sediminicurvatus</taxon>
    </lineage>
</organism>
<keyword evidence="2" id="KW-1185">Reference proteome</keyword>
<accession>A0A2U2N3H3</accession>
<dbReference type="AlphaFoldDB" id="A0A2U2N3H3"/>